<dbReference type="SUPFAM" id="SSF46785">
    <property type="entry name" value="Winged helix' DNA-binding domain"/>
    <property type="match status" value="1"/>
</dbReference>
<dbReference type="SUPFAM" id="SSF55681">
    <property type="entry name" value="Class II aaRS and biotin synthetases"/>
    <property type="match status" value="1"/>
</dbReference>
<keyword evidence="3 5" id="KW-0067">ATP-binding</keyword>
<dbReference type="InterPro" id="IPR008988">
    <property type="entry name" value="Transcriptional_repressor_C"/>
</dbReference>
<dbReference type="InterPro" id="IPR011991">
    <property type="entry name" value="ArsR-like_HTH"/>
</dbReference>
<keyword evidence="5" id="KW-0678">Repressor</keyword>
<dbReference type="Gene3D" id="1.10.10.10">
    <property type="entry name" value="Winged helix-like DNA-binding domain superfamily/Winged helix DNA-binding domain"/>
    <property type="match status" value="1"/>
</dbReference>
<feature type="binding site" evidence="5">
    <location>
        <position position="113"/>
    </location>
    <ligand>
        <name>biotin</name>
        <dbReference type="ChEBI" id="CHEBI:57586"/>
    </ligand>
</feature>
<dbReference type="CDD" id="cd00090">
    <property type="entry name" value="HTH_ARSR"/>
    <property type="match status" value="1"/>
</dbReference>
<feature type="binding site" evidence="5">
    <location>
        <begin position="89"/>
        <end position="91"/>
    </location>
    <ligand>
        <name>biotin</name>
        <dbReference type="ChEBI" id="CHEBI:57586"/>
    </ligand>
</feature>
<dbReference type="GO" id="GO:0004077">
    <property type="term" value="F:biotin--[biotin carboxyl-carrier protein] ligase activity"/>
    <property type="evidence" value="ECO:0007669"/>
    <property type="project" value="UniProtKB-EC"/>
</dbReference>
<dbReference type="InterPro" id="IPR013196">
    <property type="entry name" value="HTH_11"/>
</dbReference>
<keyword evidence="5" id="KW-0805">Transcription regulation</keyword>
<dbReference type="InterPro" id="IPR030855">
    <property type="entry name" value="Bifunct_BirA"/>
</dbReference>
<dbReference type="Pfam" id="PF08279">
    <property type="entry name" value="HTH_11"/>
    <property type="match status" value="1"/>
</dbReference>
<evidence type="ECO:0000313" key="8">
    <source>
        <dbReference type="Proteomes" id="UP001486565"/>
    </source>
</evidence>
<evidence type="ECO:0000313" key="7">
    <source>
        <dbReference type="EMBL" id="WZL69242.1"/>
    </source>
</evidence>
<sequence length="326" mass="36552">MKSKILQLLKDSDGYVSGEEISKILGVSRTAIWKVISHLKEEGYIIESVTKKGYMLRETPDLLTEDEILYNLNTKWLGQKIYHHHQIDSTNKEAKKLAAAGEKEGTIVISEEQLAGRGRLGRTWVSPPQTGIWMSVILRPPISPADASKITLIAGLAVCEGIQAVTGLPAQIKWPNDIVLHNKKICGILTEMSAEMEKVNYIILGIGINVNINSFPEDIKNTATSLKIEGEKDYDRKEIVKAILTNLEKYYEAYLNKQDLEDLLEKYKRHCLTLGKEVKIIHRNEEFIGKAVDLSEEGELVVEKQDGQVVTVFSGEVSVRGLYGYI</sequence>
<dbReference type="PROSITE" id="PS51733">
    <property type="entry name" value="BPL_LPL_CATALYTIC"/>
    <property type="match status" value="1"/>
</dbReference>
<feature type="DNA-binding region" description="H-T-H motif" evidence="5">
    <location>
        <begin position="18"/>
        <end position="37"/>
    </location>
</feature>
<comment type="function">
    <text evidence="5">Acts both as a biotin--[acetyl-CoA-carboxylase] ligase and a repressor.</text>
</comment>
<keyword evidence="5" id="KW-0804">Transcription</keyword>
<protein>
    <recommendedName>
        <fullName evidence="5">Bifunctional ligase/repressor BirA</fullName>
    </recommendedName>
    <alternativeName>
        <fullName evidence="5">Biotin--[acetyl-CoA-carboxylase] ligase</fullName>
        <ecNumber evidence="5">6.3.4.15</ecNumber>
    </alternativeName>
    <alternativeName>
        <fullName evidence="5">Biotin--protein ligase</fullName>
    </alternativeName>
    <alternativeName>
        <fullName evidence="5">Biotin-[acetyl-CoA carboxylase] synthetase</fullName>
    </alternativeName>
</protein>
<evidence type="ECO:0000256" key="2">
    <source>
        <dbReference type="ARBA" id="ARBA00022741"/>
    </source>
</evidence>
<feature type="binding site" evidence="5">
    <location>
        <position position="184"/>
    </location>
    <ligand>
        <name>biotin</name>
        <dbReference type="ChEBI" id="CHEBI:57586"/>
    </ligand>
</feature>
<dbReference type="InterPro" id="IPR036390">
    <property type="entry name" value="WH_DNA-bd_sf"/>
</dbReference>
<gene>
    <name evidence="5" type="primary">birA</name>
    <name evidence="7" type="ORF">QBE51_10610</name>
</gene>
<evidence type="ECO:0000256" key="3">
    <source>
        <dbReference type="ARBA" id="ARBA00022840"/>
    </source>
</evidence>
<name>A0ABZ2Y5I2_9FIRM</name>
<dbReference type="RefSeq" id="WP_341876251.1">
    <property type="nucleotide sequence ID" value="NZ_CP121687.1"/>
</dbReference>
<feature type="domain" description="BPL/LPL catalytic" evidence="6">
    <location>
        <begin position="62"/>
        <end position="255"/>
    </location>
</feature>
<keyword evidence="5" id="KW-0238">DNA-binding</keyword>
<keyword evidence="2 5" id="KW-0547">Nucleotide-binding</keyword>
<comment type="similarity">
    <text evidence="5">Belongs to the biotin--protein ligase family.</text>
</comment>
<dbReference type="NCBIfam" id="TIGR00121">
    <property type="entry name" value="birA_ligase"/>
    <property type="match status" value="1"/>
</dbReference>
<dbReference type="Pfam" id="PF03099">
    <property type="entry name" value="BPL_LplA_LipB"/>
    <property type="match status" value="1"/>
</dbReference>
<dbReference type="InterPro" id="IPR003142">
    <property type="entry name" value="BPL_C"/>
</dbReference>
<reference evidence="7 8" key="1">
    <citation type="submission" date="2023-03" db="EMBL/GenBank/DDBJ databases">
        <title>Novel Species.</title>
        <authorList>
            <person name="Ma S."/>
        </authorList>
    </citation>
    <scope>NUCLEOTIDE SEQUENCE [LARGE SCALE GENOMIC DNA]</scope>
    <source>
        <strain evidence="7 8">LIND6LT2</strain>
    </source>
</reference>
<evidence type="ECO:0000256" key="1">
    <source>
        <dbReference type="ARBA" id="ARBA00022598"/>
    </source>
</evidence>
<dbReference type="PANTHER" id="PTHR12835:SF5">
    <property type="entry name" value="BIOTIN--PROTEIN LIGASE"/>
    <property type="match status" value="1"/>
</dbReference>
<evidence type="ECO:0000256" key="4">
    <source>
        <dbReference type="ARBA" id="ARBA00023267"/>
    </source>
</evidence>
<feature type="binding site" evidence="5">
    <location>
        <begin position="117"/>
        <end position="119"/>
    </location>
    <ligand>
        <name>biotin</name>
        <dbReference type="ChEBI" id="CHEBI:57586"/>
    </ligand>
</feature>
<proteinExistence type="inferred from homology"/>
<organism evidence="7 8">
    <name type="scientific">Defluviitalea saccharophila</name>
    <dbReference type="NCBI Taxonomy" id="879970"/>
    <lineage>
        <taxon>Bacteria</taxon>
        <taxon>Bacillati</taxon>
        <taxon>Bacillota</taxon>
        <taxon>Clostridia</taxon>
        <taxon>Lachnospirales</taxon>
        <taxon>Defluviitaleaceae</taxon>
        <taxon>Defluviitalea</taxon>
    </lineage>
</organism>
<accession>A0ABZ2Y5I2</accession>
<keyword evidence="8" id="KW-1185">Reference proteome</keyword>
<dbReference type="Pfam" id="PF02237">
    <property type="entry name" value="BPL_C"/>
    <property type="match status" value="1"/>
</dbReference>
<dbReference type="HAMAP" id="MF_00978">
    <property type="entry name" value="Bifunct_BirA"/>
    <property type="match status" value="1"/>
</dbReference>
<evidence type="ECO:0000259" key="6">
    <source>
        <dbReference type="PROSITE" id="PS51733"/>
    </source>
</evidence>
<dbReference type="PANTHER" id="PTHR12835">
    <property type="entry name" value="BIOTIN PROTEIN LIGASE"/>
    <property type="match status" value="1"/>
</dbReference>
<dbReference type="Gene3D" id="3.30.930.10">
    <property type="entry name" value="Bira Bifunctional Protein, Domain 2"/>
    <property type="match status" value="1"/>
</dbReference>
<dbReference type="Gene3D" id="2.30.30.100">
    <property type="match status" value="1"/>
</dbReference>
<dbReference type="InterPro" id="IPR004143">
    <property type="entry name" value="BPL_LPL_catalytic"/>
</dbReference>
<dbReference type="EMBL" id="CP121687">
    <property type="protein sequence ID" value="WZL69242.1"/>
    <property type="molecule type" value="Genomic_DNA"/>
</dbReference>
<dbReference type="InterPro" id="IPR045864">
    <property type="entry name" value="aa-tRNA-synth_II/BPL/LPL"/>
</dbReference>
<comment type="catalytic activity">
    <reaction evidence="5">
        <text>biotin + L-lysyl-[protein] + ATP = N(6)-biotinyl-L-lysyl-[protein] + AMP + diphosphate + H(+)</text>
        <dbReference type="Rhea" id="RHEA:11756"/>
        <dbReference type="Rhea" id="RHEA-COMP:9752"/>
        <dbReference type="Rhea" id="RHEA-COMP:10505"/>
        <dbReference type="ChEBI" id="CHEBI:15378"/>
        <dbReference type="ChEBI" id="CHEBI:29969"/>
        <dbReference type="ChEBI" id="CHEBI:30616"/>
        <dbReference type="ChEBI" id="CHEBI:33019"/>
        <dbReference type="ChEBI" id="CHEBI:57586"/>
        <dbReference type="ChEBI" id="CHEBI:83144"/>
        <dbReference type="ChEBI" id="CHEBI:456215"/>
        <dbReference type="EC" id="6.3.4.15"/>
    </reaction>
</comment>
<dbReference type="SUPFAM" id="SSF50037">
    <property type="entry name" value="C-terminal domain of transcriptional repressors"/>
    <property type="match status" value="1"/>
</dbReference>
<keyword evidence="1 5" id="KW-0436">Ligase</keyword>
<keyword evidence="4 5" id="KW-0092">Biotin</keyword>
<evidence type="ECO:0000256" key="5">
    <source>
        <dbReference type="HAMAP-Rule" id="MF_00978"/>
    </source>
</evidence>
<dbReference type="EC" id="6.3.4.15" evidence="5"/>
<dbReference type="InterPro" id="IPR036388">
    <property type="entry name" value="WH-like_DNA-bd_sf"/>
</dbReference>
<dbReference type="InterPro" id="IPR004408">
    <property type="entry name" value="Biotin_CoA_COase_ligase"/>
</dbReference>
<dbReference type="CDD" id="cd16442">
    <property type="entry name" value="BPL"/>
    <property type="match status" value="1"/>
</dbReference>
<dbReference type="Proteomes" id="UP001486565">
    <property type="component" value="Chromosome"/>
</dbReference>